<proteinExistence type="predicted"/>
<dbReference type="EMBL" id="KZ502834">
    <property type="protein sequence ID" value="PKU72459.1"/>
    <property type="molecule type" value="Genomic_DNA"/>
</dbReference>
<accession>A0A2I0W9X6</accession>
<sequence>MIKLGGLEEDEYLLLLNSHALADKKNPNDYKRLRSTTREMIKMLFGSPFVAKAIGGVVNS</sequence>
<gene>
    <name evidence="1" type="ORF">MA16_Dca020546</name>
</gene>
<protein>
    <submittedName>
        <fullName evidence="1">Uncharacterized protein</fullName>
    </submittedName>
</protein>
<reference evidence="1 2" key="1">
    <citation type="journal article" date="2016" name="Sci. Rep.">
        <title>The Dendrobium catenatum Lindl. genome sequence provides insights into polysaccharide synthase, floral development and adaptive evolution.</title>
        <authorList>
            <person name="Zhang G.Q."/>
            <person name="Xu Q."/>
            <person name="Bian C."/>
            <person name="Tsai W.C."/>
            <person name="Yeh C.M."/>
            <person name="Liu K.W."/>
            <person name="Yoshida K."/>
            <person name="Zhang L.S."/>
            <person name="Chang S.B."/>
            <person name="Chen F."/>
            <person name="Shi Y."/>
            <person name="Su Y.Y."/>
            <person name="Zhang Y.Q."/>
            <person name="Chen L.J."/>
            <person name="Yin Y."/>
            <person name="Lin M."/>
            <person name="Huang H."/>
            <person name="Deng H."/>
            <person name="Wang Z.W."/>
            <person name="Zhu S.L."/>
            <person name="Zhao X."/>
            <person name="Deng C."/>
            <person name="Niu S.C."/>
            <person name="Huang J."/>
            <person name="Wang M."/>
            <person name="Liu G.H."/>
            <person name="Yang H.J."/>
            <person name="Xiao X.J."/>
            <person name="Hsiao Y.Y."/>
            <person name="Wu W.L."/>
            <person name="Chen Y.Y."/>
            <person name="Mitsuda N."/>
            <person name="Ohme-Takagi M."/>
            <person name="Luo Y.B."/>
            <person name="Van de Peer Y."/>
            <person name="Liu Z.J."/>
        </authorList>
    </citation>
    <scope>NUCLEOTIDE SEQUENCE [LARGE SCALE GENOMIC DNA]</scope>
    <source>
        <tissue evidence="1">The whole plant</tissue>
    </source>
</reference>
<dbReference type="Proteomes" id="UP000233837">
    <property type="component" value="Unassembled WGS sequence"/>
</dbReference>
<name>A0A2I0W9X6_9ASPA</name>
<organism evidence="1 2">
    <name type="scientific">Dendrobium catenatum</name>
    <dbReference type="NCBI Taxonomy" id="906689"/>
    <lineage>
        <taxon>Eukaryota</taxon>
        <taxon>Viridiplantae</taxon>
        <taxon>Streptophyta</taxon>
        <taxon>Embryophyta</taxon>
        <taxon>Tracheophyta</taxon>
        <taxon>Spermatophyta</taxon>
        <taxon>Magnoliopsida</taxon>
        <taxon>Liliopsida</taxon>
        <taxon>Asparagales</taxon>
        <taxon>Orchidaceae</taxon>
        <taxon>Epidendroideae</taxon>
        <taxon>Malaxideae</taxon>
        <taxon>Dendrobiinae</taxon>
        <taxon>Dendrobium</taxon>
    </lineage>
</organism>
<dbReference type="AlphaFoldDB" id="A0A2I0W9X6"/>
<evidence type="ECO:0000313" key="2">
    <source>
        <dbReference type="Proteomes" id="UP000233837"/>
    </source>
</evidence>
<reference evidence="1 2" key="2">
    <citation type="journal article" date="2017" name="Nature">
        <title>The Apostasia genome and the evolution of orchids.</title>
        <authorList>
            <person name="Zhang G.Q."/>
            <person name="Liu K.W."/>
            <person name="Li Z."/>
            <person name="Lohaus R."/>
            <person name="Hsiao Y.Y."/>
            <person name="Niu S.C."/>
            <person name="Wang J.Y."/>
            <person name="Lin Y.C."/>
            <person name="Xu Q."/>
            <person name="Chen L.J."/>
            <person name="Yoshida K."/>
            <person name="Fujiwara S."/>
            <person name="Wang Z.W."/>
            <person name="Zhang Y.Q."/>
            <person name="Mitsuda N."/>
            <person name="Wang M."/>
            <person name="Liu G.H."/>
            <person name="Pecoraro L."/>
            <person name="Huang H.X."/>
            <person name="Xiao X.J."/>
            <person name="Lin M."/>
            <person name="Wu X.Y."/>
            <person name="Wu W.L."/>
            <person name="Chen Y.Y."/>
            <person name="Chang S.B."/>
            <person name="Sakamoto S."/>
            <person name="Ohme-Takagi M."/>
            <person name="Yagi M."/>
            <person name="Zeng S.J."/>
            <person name="Shen C.Y."/>
            <person name="Yeh C.M."/>
            <person name="Luo Y.B."/>
            <person name="Tsai W.C."/>
            <person name="Van de Peer Y."/>
            <person name="Liu Z.J."/>
        </authorList>
    </citation>
    <scope>NUCLEOTIDE SEQUENCE [LARGE SCALE GENOMIC DNA]</scope>
    <source>
        <tissue evidence="1">The whole plant</tissue>
    </source>
</reference>
<keyword evidence="2" id="KW-1185">Reference proteome</keyword>
<evidence type="ECO:0000313" key="1">
    <source>
        <dbReference type="EMBL" id="PKU72459.1"/>
    </source>
</evidence>